<accession>A0A9P6D1C7</accession>
<evidence type="ECO:0008006" key="3">
    <source>
        <dbReference type="Google" id="ProtNLM"/>
    </source>
</evidence>
<gene>
    <name evidence="1" type="ORF">BDN71DRAFT_1404952</name>
</gene>
<comment type="caution">
    <text evidence="1">The sequence shown here is derived from an EMBL/GenBank/DDBJ whole genome shotgun (WGS) entry which is preliminary data.</text>
</comment>
<feature type="non-terminal residue" evidence="1">
    <location>
        <position position="1"/>
    </location>
</feature>
<evidence type="ECO:0000313" key="1">
    <source>
        <dbReference type="EMBL" id="KAF9487312.1"/>
    </source>
</evidence>
<name>A0A9P6D1C7_PLEER</name>
<protein>
    <recommendedName>
        <fullName evidence="3">HTH CENPB-type domain-containing protein</fullName>
    </recommendedName>
</protein>
<dbReference type="EMBL" id="MU154792">
    <property type="protein sequence ID" value="KAF9487312.1"/>
    <property type="molecule type" value="Genomic_DNA"/>
</dbReference>
<organism evidence="1 2">
    <name type="scientific">Pleurotus eryngii</name>
    <name type="common">Boletus of the steppes</name>
    <dbReference type="NCBI Taxonomy" id="5323"/>
    <lineage>
        <taxon>Eukaryota</taxon>
        <taxon>Fungi</taxon>
        <taxon>Dikarya</taxon>
        <taxon>Basidiomycota</taxon>
        <taxon>Agaricomycotina</taxon>
        <taxon>Agaricomycetes</taxon>
        <taxon>Agaricomycetidae</taxon>
        <taxon>Agaricales</taxon>
        <taxon>Pleurotineae</taxon>
        <taxon>Pleurotaceae</taxon>
        <taxon>Pleurotus</taxon>
    </lineage>
</organism>
<reference evidence="1" key="1">
    <citation type="submission" date="2020-11" db="EMBL/GenBank/DDBJ databases">
        <authorList>
            <consortium name="DOE Joint Genome Institute"/>
            <person name="Ahrendt S."/>
            <person name="Riley R."/>
            <person name="Andreopoulos W."/>
            <person name="Labutti K."/>
            <person name="Pangilinan J."/>
            <person name="Ruiz-Duenas F.J."/>
            <person name="Barrasa J.M."/>
            <person name="Sanchez-Garcia M."/>
            <person name="Camarero S."/>
            <person name="Miyauchi S."/>
            <person name="Serrano A."/>
            <person name="Linde D."/>
            <person name="Babiker R."/>
            <person name="Drula E."/>
            <person name="Ayuso-Fernandez I."/>
            <person name="Pacheco R."/>
            <person name="Padilla G."/>
            <person name="Ferreira P."/>
            <person name="Barriuso J."/>
            <person name="Kellner H."/>
            <person name="Castanera R."/>
            <person name="Alfaro M."/>
            <person name="Ramirez L."/>
            <person name="Pisabarro A.G."/>
            <person name="Kuo A."/>
            <person name="Tritt A."/>
            <person name="Lipzen A."/>
            <person name="He G."/>
            <person name="Yan M."/>
            <person name="Ng V."/>
            <person name="Cullen D."/>
            <person name="Martin F."/>
            <person name="Rosso M.-N."/>
            <person name="Henrissat B."/>
            <person name="Hibbett D."/>
            <person name="Martinez A.T."/>
            <person name="Grigoriev I.V."/>
        </authorList>
    </citation>
    <scope>NUCLEOTIDE SEQUENCE</scope>
    <source>
        <strain evidence="1">ATCC 90797</strain>
    </source>
</reference>
<proteinExistence type="predicted"/>
<dbReference type="AlphaFoldDB" id="A0A9P6D1C7"/>
<sequence>QAAQNFDVPFSTLQGRFQGQKLKTEAHEHQRLFTMAEEQSMIDWIKTLGTQGIPMTMSKLREFAEGLLGHPVGEN</sequence>
<dbReference type="Proteomes" id="UP000807025">
    <property type="component" value="Unassembled WGS sequence"/>
</dbReference>
<keyword evidence="2" id="KW-1185">Reference proteome</keyword>
<dbReference type="OrthoDB" id="3197907at2759"/>
<evidence type="ECO:0000313" key="2">
    <source>
        <dbReference type="Proteomes" id="UP000807025"/>
    </source>
</evidence>